<protein>
    <recommendedName>
        <fullName evidence="1">DUF4283 domain-containing protein</fullName>
    </recommendedName>
</protein>
<dbReference type="Pfam" id="PF14111">
    <property type="entry name" value="DUF4283"/>
    <property type="match status" value="1"/>
</dbReference>
<sequence length="231" mass="25395">MEQGFLNRSNKASLKKDDINGSLLSDLAKRVKNIDGKIVGRDMKPLLPYRCVKDKVSPSVLVDDVAVGKVNTENDCEVGCLNSALLDSINNHGATGVPSESSNLPTIHVGSEVIGVNIPASKEDVVDLSLADVIIPQEELDTLSARFKNSLWPTTCGFFMFQFSTKEGMENVLKQGPWRIRSVPLILNVWNPNSVLKKEDIKKVHVWVKMFNVHVVAYLKVGLTLITAKLG</sequence>
<dbReference type="PANTHER" id="PTHR31286">
    <property type="entry name" value="GLYCINE-RICH CELL WALL STRUCTURAL PROTEIN 1.8-LIKE"/>
    <property type="match status" value="1"/>
</dbReference>
<organism evidence="2">
    <name type="scientific">Tanacetum cinerariifolium</name>
    <name type="common">Dalmatian daisy</name>
    <name type="synonym">Chrysanthemum cinerariifolium</name>
    <dbReference type="NCBI Taxonomy" id="118510"/>
    <lineage>
        <taxon>Eukaryota</taxon>
        <taxon>Viridiplantae</taxon>
        <taxon>Streptophyta</taxon>
        <taxon>Embryophyta</taxon>
        <taxon>Tracheophyta</taxon>
        <taxon>Spermatophyta</taxon>
        <taxon>Magnoliopsida</taxon>
        <taxon>eudicotyledons</taxon>
        <taxon>Gunneridae</taxon>
        <taxon>Pentapetalae</taxon>
        <taxon>asterids</taxon>
        <taxon>campanulids</taxon>
        <taxon>Asterales</taxon>
        <taxon>Asteraceae</taxon>
        <taxon>Asteroideae</taxon>
        <taxon>Anthemideae</taxon>
        <taxon>Anthemidinae</taxon>
        <taxon>Tanacetum</taxon>
    </lineage>
</organism>
<dbReference type="PANTHER" id="PTHR31286:SF99">
    <property type="entry name" value="DUF4283 DOMAIN-CONTAINING PROTEIN"/>
    <property type="match status" value="1"/>
</dbReference>
<gene>
    <name evidence="2" type="ORF">Tci_014181</name>
</gene>
<dbReference type="InterPro" id="IPR025558">
    <property type="entry name" value="DUF4283"/>
</dbReference>
<reference evidence="2" key="1">
    <citation type="journal article" date="2019" name="Sci. Rep.">
        <title>Draft genome of Tanacetum cinerariifolium, the natural source of mosquito coil.</title>
        <authorList>
            <person name="Yamashiro T."/>
            <person name="Shiraishi A."/>
            <person name="Satake H."/>
            <person name="Nakayama K."/>
        </authorList>
    </citation>
    <scope>NUCLEOTIDE SEQUENCE</scope>
</reference>
<feature type="domain" description="DUF4283" evidence="1">
    <location>
        <begin position="156"/>
        <end position="195"/>
    </location>
</feature>
<name>A0A6L2JYU0_TANCI</name>
<proteinExistence type="predicted"/>
<dbReference type="AlphaFoldDB" id="A0A6L2JYU0"/>
<accession>A0A6L2JYU0</accession>
<comment type="caution">
    <text evidence="2">The sequence shown here is derived from an EMBL/GenBank/DDBJ whole genome shotgun (WGS) entry which is preliminary data.</text>
</comment>
<dbReference type="EMBL" id="BKCJ010001539">
    <property type="protein sequence ID" value="GEU42203.1"/>
    <property type="molecule type" value="Genomic_DNA"/>
</dbReference>
<evidence type="ECO:0000259" key="1">
    <source>
        <dbReference type="Pfam" id="PF14111"/>
    </source>
</evidence>
<evidence type="ECO:0000313" key="2">
    <source>
        <dbReference type="EMBL" id="GEU42203.1"/>
    </source>
</evidence>
<dbReference type="InterPro" id="IPR040256">
    <property type="entry name" value="At4g02000-like"/>
</dbReference>